<name>M7PF62_PNEMU</name>
<dbReference type="GO" id="GO:0005829">
    <property type="term" value="C:cytosol"/>
    <property type="evidence" value="ECO:0007669"/>
    <property type="project" value="GOC"/>
</dbReference>
<sequence>MENQLFGRSTSLSLDKIVNRVSSISLYDIKSIFRKAQNVVMNYNEIEVKVREATNNEPWGASTTLMQEIAVGTYNYTAFNEIMRFTEKSAREWRQIYKALQLLEFLVKHGSERVIDDARSHISIIKVLRNFHYIDNKGKDRGINVSNRAKDLIQLLLDNDLLKQERKKAKINKERYIGVSSDDNKCNKYEGFGRSKSVYTEYNDETFYVDQRFNNETKTENYNAMDHSICKASISTFEEYNEFDDEPRYKSCLQQKNNQSHINSKVSTIDSKNTVNTFTDLLPFVNDSFNSNGIEPRRYLSFKAPNESLNSSNDDKFDEFQSASLPFEYKSINSEQNNSLLFSSQMSNDSSLTKRSAIQSNQTGDHSLDICSLILQSKDDSSIYSFDKKKNTEQQQKNVIEFSSSKSLNTRPDDAFSNIWTAALKDINKSSTAEIKSITNETESFIVASSHNDNIL</sequence>
<dbReference type="PANTHER" id="PTHR12276">
    <property type="entry name" value="EPSIN/ENT-RELATED"/>
    <property type="match status" value="1"/>
</dbReference>
<evidence type="ECO:0000313" key="3">
    <source>
        <dbReference type="Proteomes" id="UP000011958"/>
    </source>
</evidence>
<dbReference type="FunFam" id="1.25.40.90:FF:000006">
    <property type="entry name" value="Clathrin interactor 1"/>
    <property type="match status" value="1"/>
</dbReference>
<dbReference type="InterPro" id="IPR008942">
    <property type="entry name" value="ENTH_VHS"/>
</dbReference>
<dbReference type="GO" id="GO:0030276">
    <property type="term" value="F:clathrin binding"/>
    <property type="evidence" value="ECO:0007669"/>
    <property type="project" value="TreeGrafter"/>
</dbReference>
<dbReference type="Proteomes" id="UP000011958">
    <property type="component" value="Unassembled WGS sequence"/>
</dbReference>
<dbReference type="SUPFAM" id="SSF48464">
    <property type="entry name" value="ENTH/VHS domain"/>
    <property type="match status" value="1"/>
</dbReference>
<dbReference type="GO" id="GO:0005543">
    <property type="term" value="F:phospholipid binding"/>
    <property type="evidence" value="ECO:0007669"/>
    <property type="project" value="TreeGrafter"/>
</dbReference>
<dbReference type="Gene3D" id="1.25.40.90">
    <property type="match status" value="1"/>
</dbReference>
<dbReference type="eggNOG" id="KOG2056">
    <property type="taxonomic scope" value="Eukaryota"/>
</dbReference>
<evidence type="ECO:0000259" key="1">
    <source>
        <dbReference type="PROSITE" id="PS50942"/>
    </source>
</evidence>
<accession>M7PF62</accession>
<dbReference type="PANTHER" id="PTHR12276:SF45">
    <property type="entry name" value="CLATHRIN INTERACTOR 1"/>
    <property type="match status" value="1"/>
</dbReference>
<dbReference type="GeneID" id="19896141"/>
<organism evidence="2 3">
    <name type="scientific">Pneumocystis murina (strain B123)</name>
    <name type="common">Mouse pneumocystis pneumonia agent</name>
    <name type="synonym">Pneumocystis carinii f. sp. muris</name>
    <dbReference type="NCBI Taxonomy" id="1069680"/>
    <lineage>
        <taxon>Eukaryota</taxon>
        <taxon>Fungi</taxon>
        <taxon>Dikarya</taxon>
        <taxon>Ascomycota</taxon>
        <taxon>Taphrinomycotina</taxon>
        <taxon>Pneumocystomycetes</taxon>
        <taxon>Pneumocystaceae</taxon>
        <taxon>Pneumocystis</taxon>
    </lineage>
</organism>
<dbReference type="STRING" id="1069680.M7PF62"/>
<dbReference type="GO" id="GO:0006895">
    <property type="term" value="P:Golgi to endosome transport"/>
    <property type="evidence" value="ECO:0007669"/>
    <property type="project" value="EnsemblFungi"/>
</dbReference>
<dbReference type="AlphaFoldDB" id="M7PF62"/>
<evidence type="ECO:0000313" key="2">
    <source>
        <dbReference type="EMBL" id="EMR09104.1"/>
    </source>
</evidence>
<dbReference type="GO" id="GO:0006897">
    <property type="term" value="P:endocytosis"/>
    <property type="evidence" value="ECO:0007669"/>
    <property type="project" value="TreeGrafter"/>
</dbReference>
<dbReference type="InterPro" id="IPR013809">
    <property type="entry name" value="ENTH"/>
</dbReference>
<dbReference type="GO" id="GO:0005768">
    <property type="term" value="C:endosome"/>
    <property type="evidence" value="ECO:0007669"/>
    <property type="project" value="TreeGrafter"/>
</dbReference>
<dbReference type="GO" id="GO:0005886">
    <property type="term" value="C:plasma membrane"/>
    <property type="evidence" value="ECO:0007669"/>
    <property type="project" value="TreeGrafter"/>
</dbReference>
<dbReference type="EMBL" id="AFWA02000011">
    <property type="protein sequence ID" value="EMR09104.1"/>
    <property type="molecule type" value="Genomic_DNA"/>
</dbReference>
<dbReference type="SMART" id="SM00273">
    <property type="entry name" value="ENTH"/>
    <property type="match status" value="1"/>
</dbReference>
<comment type="caution">
    <text evidence="2">The sequence shown here is derived from an EMBL/GenBank/DDBJ whole genome shotgun (WGS) entry which is preliminary data.</text>
</comment>
<dbReference type="GO" id="GO:0180020">
    <property type="term" value="F:membrane bending activity"/>
    <property type="evidence" value="ECO:0007669"/>
    <property type="project" value="UniProtKB-ARBA"/>
</dbReference>
<gene>
    <name evidence="2" type="ORF">PNEG_02448</name>
</gene>
<dbReference type="VEuPathDB" id="FungiDB:PNEG_02448"/>
<protein>
    <recommendedName>
        <fullName evidence="1">ENTH domain-containing protein</fullName>
    </recommendedName>
</protein>
<proteinExistence type="predicted"/>
<reference evidence="3" key="1">
    <citation type="journal article" date="2016" name="Nat. Commun.">
        <title>Genome analysis of three Pneumocystis species reveals adaptation mechanisms to life exclusively in mammalian hosts.</title>
        <authorList>
            <person name="Ma L."/>
            <person name="Chen Z."/>
            <person name="Huang D.W."/>
            <person name="Kutty G."/>
            <person name="Ishihara M."/>
            <person name="Wang H."/>
            <person name="Abouelleil A."/>
            <person name="Bishop L."/>
            <person name="Davey E."/>
            <person name="Deng R."/>
            <person name="Deng X."/>
            <person name="Fan L."/>
            <person name="Fantoni G."/>
            <person name="Fitzgerald M."/>
            <person name="Gogineni E."/>
            <person name="Goldberg J.M."/>
            <person name="Handley G."/>
            <person name="Hu X."/>
            <person name="Huber C."/>
            <person name="Jiao X."/>
            <person name="Jones K."/>
            <person name="Levin J.Z."/>
            <person name="Liu Y."/>
            <person name="Macdonald P."/>
            <person name="Melnikov A."/>
            <person name="Raley C."/>
            <person name="Sassi M."/>
            <person name="Sherman B.T."/>
            <person name="Song X."/>
            <person name="Sykes S."/>
            <person name="Tran B."/>
            <person name="Walsh L."/>
            <person name="Xia Y."/>
            <person name="Yang J."/>
            <person name="Young S."/>
            <person name="Zeng Q."/>
            <person name="Zheng X."/>
            <person name="Stephens R."/>
            <person name="Nusbaum C."/>
            <person name="Birren B.W."/>
            <person name="Azadi P."/>
            <person name="Lempicki R.A."/>
            <person name="Cuomo C.A."/>
            <person name="Kovacs J.A."/>
        </authorList>
    </citation>
    <scope>NUCLEOTIDE SEQUENCE [LARGE SCALE GENOMIC DNA]</scope>
    <source>
        <strain evidence="3">B123</strain>
    </source>
</reference>
<dbReference type="GO" id="GO:0030125">
    <property type="term" value="C:clathrin vesicle coat"/>
    <property type="evidence" value="ECO:0007669"/>
    <property type="project" value="TreeGrafter"/>
</dbReference>
<dbReference type="GO" id="GO:0042147">
    <property type="term" value="P:retrograde transport, endosome to Golgi"/>
    <property type="evidence" value="ECO:0007669"/>
    <property type="project" value="EnsemblFungi"/>
</dbReference>
<dbReference type="OMA" id="NDEHNIK"/>
<dbReference type="HOGENOM" id="CLU_040577_0_1_1"/>
<dbReference type="RefSeq" id="XP_007874456.1">
    <property type="nucleotide sequence ID" value="XM_007876265.1"/>
</dbReference>
<feature type="domain" description="ENTH" evidence="1">
    <location>
        <begin position="38"/>
        <end position="166"/>
    </location>
</feature>
<dbReference type="PROSITE" id="PS50942">
    <property type="entry name" value="ENTH"/>
    <property type="match status" value="1"/>
</dbReference>
<dbReference type="OrthoDB" id="4033880at2759"/>
<keyword evidence="3" id="KW-1185">Reference proteome</keyword>
<dbReference type="Pfam" id="PF01417">
    <property type="entry name" value="ENTH"/>
    <property type="match status" value="1"/>
</dbReference>